<protein>
    <recommendedName>
        <fullName evidence="3">Helix-turn-helix</fullName>
    </recommendedName>
</protein>
<evidence type="ECO:0008006" key="3">
    <source>
        <dbReference type="Google" id="ProtNLM"/>
    </source>
</evidence>
<reference evidence="2" key="1">
    <citation type="submission" date="2016-10" db="EMBL/GenBank/DDBJ databases">
        <authorList>
            <person name="Varghese N."/>
            <person name="Submissions S."/>
        </authorList>
    </citation>
    <scope>NUCLEOTIDE SEQUENCE [LARGE SCALE GENOMIC DNA]</scope>
    <source>
        <strain evidence="2">CGMCC 4.3525</strain>
    </source>
</reference>
<name>A0A1H9TFU6_9PSEU</name>
<gene>
    <name evidence="1" type="ORF">SAMN05216188_11898</name>
</gene>
<evidence type="ECO:0000313" key="1">
    <source>
        <dbReference type="EMBL" id="SER96082.1"/>
    </source>
</evidence>
<dbReference type="STRING" id="402600.SAMN05216188_11898"/>
<dbReference type="RefSeq" id="WP_245778171.1">
    <property type="nucleotide sequence ID" value="NZ_FOFR01000018.1"/>
</dbReference>
<proteinExistence type="predicted"/>
<dbReference type="CDD" id="cd00093">
    <property type="entry name" value="HTH_XRE"/>
    <property type="match status" value="1"/>
</dbReference>
<dbReference type="GO" id="GO:0003677">
    <property type="term" value="F:DNA binding"/>
    <property type="evidence" value="ECO:0007669"/>
    <property type="project" value="InterPro"/>
</dbReference>
<dbReference type="EMBL" id="FOFR01000018">
    <property type="protein sequence ID" value="SER96082.1"/>
    <property type="molecule type" value="Genomic_DNA"/>
</dbReference>
<dbReference type="InterPro" id="IPR001387">
    <property type="entry name" value="Cro/C1-type_HTH"/>
</dbReference>
<sequence length="85" mass="9227">MQATSPSNTPNSRSAEPALRVDREVLLAHRDAAGITSNAALAERIGVNESTLQRVIGNHVEPSTRFIAGVLKALPRAKFEDLFKF</sequence>
<accession>A0A1H9TFU6</accession>
<dbReference type="AlphaFoldDB" id="A0A1H9TFU6"/>
<dbReference type="SUPFAM" id="SSF47413">
    <property type="entry name" value="lambda repressor-like DNA-binding domains"/>
    <property type="match status" value="1"/>
</dbReference>
<dbReference type="Proteomes" id="UP000199352">
    <property type="component" value="Unassembled WGS sequence"/>
</dbReference>
<keyword evidence="2" id="KW-1185">Reference proteome</keyword>
<organism evidence="1 2">
    <name type="scientific">Lentzea xinjiangensis</name>
    <dbReference type="NCBI Taxonomy" id="402600"/>
    <lineage>
        <taxon>Bacteria</taxon>
        <taxon>Bacillati</taxon>
        <taxon>Actinomycetota</taxon>
        <taxon>Actinomycetes</taxon>
        <taxon>Pseudonocardiales</taxon>
        <taxon>Pseudonocardiaceae</taxon>
        <taxon>Lentzea</taxon>
    </lineage>
</organism>
<dbReference type="InterPro" id="IPR010982">
    <property type="entry name" value="Lambda_DNA-bd_dom_sf"/>
</dbReference>
<evidence type="ECO:0000313" key="2">
    <source>
        <dbReference type="Proteomes" id="UP000199352"/>
    </source>
</evidence>